<keyword evidence="4" id="KW-0004">4Fe-4S</keyword>
<dbReference type="Gene3D" id="3.40.228.10">
    <property type="entry name" value="Dimethylsulfoxide Reductase, domain 2"/>
    <property type="match status" value="1"/>
</dbReference>
<feature type="compositionally biased region" description="Polar residues" evidence="11">
    <location>
        <begin position="822"/>
        <end position="833"/>
    </location>
</feature>
<evidence type="ECO:0000313" key="14">
    <source>
        <dbReference type="Proteomes" id="UP000198859"/>
    </source>
</evidence>
<feature type="region of interest" description="Disordered" evidence="11">
    <location>
        <begin position="782"/>
        <end position="843"/>
    </location>
</feature>
<dbReference type="GO" id="GO:0051539">
    <property type="term" value="F:4 iron, 4 sulfur cluster binding"/>
    <property type="evidence" value="ECO:0007669"/>
    <property type="project" value="UniProtKB-KW"/>
</dbReference>
<gene>
    <name evidence="13" type="ORF">SAMN04488570_2467</name>
</gene>
<keyword evidence="5" id="KW-0500">Molybdenum</keyword>
<dbReference type="InterPro" id="IPR041957">
    <property type="entry name" value="CT_Nitrate-R-NapA-like"/>
</dbReference>
<evidence type="ECO:0000256" key="7">
    <source>
        <dbReference type="ARBA" id="ARBA00023002"/>
    </source>
</evidence>
<evidence type="ECO:0000256" key="10">
    <source>
        <dbReference type="ARBA" id="ARBA00023063"/>
    </source>
</evidence>
<dbReference type="AlphaFoldDB" id="A0A1H1UAW9"/>
<dbReference type="InterPro" id="IPR050123">
    <property type="entry name" value="Prok_molybdopt-oxidoreductase"/>
</dbReference>
<evidence type="ECO:0000256" key="1">
    <source>
        <dbReference type="ARBA" id="ARBA00001942"/>
    </source>
</evidence>
<dbReference type="Gene3D" id="3.40.50.740">
    <property type="match status" value="1"/>
</dbReference>
<evidence type="ECO:0000259" key="12">
    <source>
        <dbReference type="PROSITE" id="PS51669"/>
    </source>
</evidence>
<name>A0A1H1UAW9_9ACTN</name>
<comment type="cofactor">
    <cofactor evidence="1">
        <name>Mo-bis(molybdopterin guanine dinucleotide)</name>
        <dbReference type="ChEBI" id="CHEBI:60539"/>
    </cofactor>
</comment>
<dbReference type="SUPFAM" id="SSF50692">
    <property type="entry name" value="ADC-like"/>
    <property type="match status" value="1"/>
</dbReference>
<dbReference type="OrthoDB" id="7376058at2"/>
<dbReference type="Pfam" id="PF04879">
    <property type="entry name" value="Molybdop_Fe4S4"/>
    <property type="match status" value="1"/>
</dbReference>
<dbReference type="SUPFAM" id="SSF53706">
    <property type="entry name" value="Formate dehydrogenase/DMSO reductase, domains 1-3"/>
    <property type="match status" value="1"/>
</dbReference>
<dbReference type="GO" id="GO:0043546">
    <property type="term" value="F:molybdopterin cofactor binding"/>
    <property type="evidence" value="ECO:0007669"/>
    <property type="project" value="InterPro"/>
</dbReference>
<dbReference type="InterPro" id="IPR009010">
    <property type="entry name" value="Asp_de-COase-like_dom_sf"/>
</dbReference>
<organism evidence="13 14">
    <name type="scientific">Nocardioides scoriae</name>
    <dbReference type="NCBI Taxonomy" id="642780"/>
    <lineage>
        <taxon>Bacteria</taxon>
        <taxon>Bacillati</taxon>
        <taxon>Actinomycetota</taxon>
        <taxon>Actinomycetes</taxon>
        <taxon>Propionibacteriales</taxon>
        <taxon>Nocardioidaceae</taxon>
        <taxon>Nocardioides</taxon>
    </lineage>
</organism>
<dbReference type="GO" id="GO:0016491">
    <property type="term" value="F:oxidoreductase activity"/>
    <property type="evidence" value="ECO:0007669"/>
    <property type="project" value="UniProtKB-KW"/>
</dbReference>
<dbReference type="GO" id="GO:0046872">
    <property type="term" value="F:metal ion binding"/>
    <property type="evidence" value="ECO:0007669"/>
    <property type="project" value="UniProtKB-KW"/>
</dbReference>
<evidence type="ECO:0000256" key="2">
    <source>
        <dbReference type="ARBA" id="ARBA00001966"/>
    </source>
</evidence>
<evidence type="ECO:0000256" key="4">
    <source>
        <dbReference type="ARBA" id="ARBA00022485"/>
    </source>
</evidence>
<dbReference type="InterPro" id="IPR006657">
    <property type="entry name" value="MoPterin_dinucl-bd_dom"/>
</dbReference>
<dbReference type="GO" id="GO:0042128">
    <property type="term" value="P:nitrate assimilation"/>
    <property type="evidence" value="ECO:0007669"/>
    <property type="project" value="UniProtKB-KW"/>
</dbReference>
<keyword evidence="14" id="KW-1185">Reference proteome</keyword>
<evidence type="ECO:0000256" key="9">
    <source>
        <dbReference type="ARBA" id="ARBA00023014"/>
    </source>
</evidence>
<dbReference type="STRING" id="642780.SAMN04488570_2467"/>
<dbReference type="Pfam" id="PF00384">
    <property type="entry name" value="Molybdopterin"/>
    <property type="match status" value="1"/>
</dbReference>
<dbReference type="CDD" id="cd02754">
    <property type="entry name" value="MopB_Nitrate-R-NapA-like"/>
    <property type="match status" value="1"/>
</dbReference>
<proteinExistence type="inferred from homology"/>
<comment type="cofactor">
    <cofactor evidence="2">
        <name>[4Fe-4S] cluster</name>
        <dbReference type="ChEBI" id="CHEBI:49883"/>
    </cofactor>
</comment>
<evidence type="ECO:0000256" key="5">
    <source>
        <dbReference type="ARBA" id="ARBA00022505"/>
    </source>
</evidence>
<sequence length="843" mass="91685">MADRINDIWVERTPHARGTTWPARVDQYLDEGVTEADVEKWVQSACLLCSNGCGADIAVKDGRMVGIRGRAGDTVNHGRLGPKGLYGSTPWASSPDRLTRPLVREGGRLVETDWETAMGRVVEVSKKLLAEKGPLSHGFYTSGQLFLEEYYTLAVIGKAGLGTPHMDGNTRLCTATSAAAFKESFGADGQPGSYTDIEACDAIFLFGHNMPETQTVLWARILDRTRGDDPPRIVCVDPRRTMVAMEAERTGGVHLAPRVGTNLALMNGLTRELFAHDWVDEAWVAGHTMGVEELRATVAPYTPTRVAEICGVESEDVRRAARIFGESQAVLSTVLQGFYQSHRATAASVAVHNLHLLRGQIGRPGSGVLQMNGQPTAQNNRECGADGDLPGFRNWDNPAHVQQLADLWNVDVMTVPHWAPPTHAMQIMRYAETGSIGFLWISATNPAVSMPESARIRKILTGDQCFTVVQDLFLTETAELADVVLPAAGWGEKTGCFTNVNRTVHLSEQAVEPPGEARSDLDIFLAYANAMGFTDKDGDPLITWRTSEEAFDAWRGATRGRPVDYTGLSYDKLRGPTGIPWPVNDEHPDGTDRLYADGVFPTDTDTCETYGHDLLTGGTVTETEHRAMNPAGRAFLKGADWTPAHEEPSVDYPLRYTTGRTAYQFHTRTKTGRSTALHRAAPDAWVELNPADAEPLGIAEGDWVRVESPRGSIEVRARIGQVMEGAVFAPFHYGHWDPDELTAAEPADRDHRLANELTMTVWDPVSKQPYFKTAACRVTKVRDGDGPAPAPTTTASAPRPSLSSDRGPGGTGGVPSPPPGPATTSYVLETTPTYPLDPTQGRS</sequence>
<dbReference type="Gene3D" id="2.20.25.90">
    <property type="entry name" value="ADC-like domains"/>
    <property type="match status" value="1"/>
</dbReference>
<dbReference type="InterPro" id="IPR006963">
    <property type="entry name" value="Mopterin_OxRdtase_4Fe-4S_dom"/>
</dbReference>
<evidence type="ECO:0000313" key="13">
    <source>
        <dbReference type="EMBL" id="SDS69553.1"/>
    </source>
</evidence>
<dbReference type="InterPro" id="IPR006656">
    <property type="entry name" value="Mopterin_OxRdtase"/>
</dbReference>
<reference evidence="14" key="1">
    <citation type="submission" date="2016-10" db="EMBL/GenBank/DDBJ databases">
        <authorList>
            <person name="Varghese N."/>
            <person name="Submissions S."/>
        </authorList>
    </citation>
    <scope>NUCLEOTIDE SEQUENCE [LARGE SCALE GENOMIC DNA]</scope>
    <source>
        <strain evidence="14">DSM 22127</strain>
    </source>
</reference>
<feature type="compositionally biased region" description="Low complexity" evidence="11">
    <location>
        <begin position="791"/>
        <end position="804"/>
    </location>
</feature>
<dbReference type="Pfam" id="PF01568">
    <property type="entry name" value="Molydop_binding"/>
    <property type="match status" value="1"/>
</dbReference>
<dbReference type="Gene3D" id="2.40.40.20">
    <property type="match status" value="1"/>
</dbReference>
<dbReference type="SMART" id="SM00926">
    <property type="entry name" value="Molybdop_Fe4S4"/>
    <property type="match status" value="1"/>
</dbReference>
<dbReference type="CDD" id="cd02791">
    <property type="entry name" value="MopB_CT_Nitrate-R-NapA-like"/>
    <property type="match status" value="1"/>
</dbReference>
<evidence type="ECO:0000256" key="3">
    <source>
        <dbReference type="ARBA" id="ARBA00008747"/>
    </source>
</evidence>
<dbReference type="PANTHER" id="PTHR43105:SF10">
    <property type="entry name" value="NADH-QUINONE OXIDOREDUCTASE SUBUNIT G"/>
    <property type="match status" value="1"/>
</dbReference>
<feature type="domain" description="4Fe-4S Mo/W bis-MGD-type" evidence="12">
    <location>
        <begin position="39"/>
        <end position="95"/>
    </location>
</feature>
<keyword evidence="7" id="KW-0560">Oxidoreductase</keyword>
<dbReference type="RefSeq" id="WP_091730081.1">
    <property type="nucleotide sequence ID" value="NZ_LT629757.1"/>
</dbReference>
<protein>
    <submittedName>
        <fullName evidence="13">Anaerobic selenocysteine-containing dehydrogenase</fullName>
    </submittedName>
</protein>
<dbReference type="EMBL" id="LT629757">
    <property type="protein sequence ID" value="SDS69553.1"/>
    <property type="molecule type" value="Genomic_DNA"/>
</dbReference>
<dbReference type="PANTHER" id="PTHR43105">
    <property type="entry name" value="RESPIRATORY NITRATE REDUCTASE"/>
    <property type="match status" value="1"/>
</dbReference>
<comment type="similarity">
    <text evidence="3">Belongs to the prokaryotic molybdopterin-containing oxidoreductase family. NasA/NapA/NarB subfamily.</text>
</comment>
<keyword evidence="10" id="KW-0534">Nitrate assimilation</keyword>
<keyword evidence="8" id="KW-0408">Iron</keyword>
<evidence type="ECO:0000256" key="6">
    <source>
        <dbReference type="ARBA" id="ARBA00022723"/>
    </source>
</evidence>
<dbReference type="Proteomes" id="UP000198859">
    <property type="component" value="Chromosome I"/>
</dbReference>
<evidence type="ECO:0000256" key="8">
    <source>
        <dbReference type="ARBA" id="ARBA00023004"/>
    </source>
</evidence>
<evidence type="ECO:0000256" key="11">
    <source>
        <dbReference type="SAM" id="MobiDB-lite"/>
    </source>
</evidence>
<dbReference type="PROSITE" id="PS51669">
    <property type="entry name" value="4FE4S_MOW_BIS_MGD"/>
    <property type="match status" value="1"/>
</dbReference>
<accession>A0A1H1UAW9</accession>
<keyword evidence="9" id="KW-0411">Iron-sulfur</keyword>
<keyword evidence="6" id="KW-0479">Metal-binding</keyword>